<dbReference type="SUPFAM" id="SSF51161">
    <property type="entry name" value="Trimeric LpxA-like enzymes"/>
    <property type="match status" value="1"/>
</dbReference>
<dbReference type="EMBL" id="RSCK01000002">
    <property type="protein sequence ID" value="RUT14359.1"/>
    <property type="molecule type" value="Genomic_DNA"/>
</dbReference>
<dbReference type="GO" id="GO:0016740">
    <property type="term" value="F:transferase activity"/>
    <property type="evidence" value="ECO:0007669"/>
    <property type="project" value="UniProtKB-KW"/>
</dbReference>
<gene>
    <name evidence="3" type="ORF">DSM107010_03900</name>
</gene>
<accession>A0AB37USH3</accession>
<evidence type="ECO:0008006" key="5">
    <source>
        <dbReference type="Google" id="ProtNLM"/>
    </source>
</evidence>
<name>A0AB37USH3_9CYAN</name>
<keyword evidence="4" id="KW-1185">Reference proteome</keyword>
<comment type="caution">
    <text evidence="3">The sequence shown here is derived from an EMBL/GenBank/DDBJ whole genome shotgun (WGS) entry which is preliminary data.</text>
</comment>
<dbReference type="GO" id="GO:0043886">
    <property type="term" value="F:structural constituent of carboxysome shell"/>
    <property type="evidence" value="ECO:0007669"/>
    <property type="project" value="UniProtKB-ARBA"/>
</dbReference>
<dbReference type="AlphaFoldDB" id="A0AB37USH3"/>
<dbReference type="InterPro" id="IPR001451">
    <property type="entry name" value="Hexapep"/>
</dbReference>
<dbReference type="CDD" id="cd04647">
    <property type="entry name" value="LbH_MAT_like"/>
    <property type="match status" value="1"/>
</dbReference>
<dbReference type="InterPro" id="IPR051159">
    <property type="entry name" value="Hexapeptide_acetyltransf"/>
</dbReference>
<evidence type="ECO:0000256" key="2">
    <source>
        <dbReference type="ARBA" id="ARBA00022737"/>
    </source>
</evidence>
<dbReference type="PANTHER" id="PTHR23416">
    <property type="entry name" value="SIALIC ACID SYNTHASE-RELATED"/>
    <property type="match status" value="1"/>
</dbReference>
<evidence type="ECO:0000313" key="4">
    <source>
        <dbReference type="Proteomes" id="UP000282574"/>
    </source>
</evidence>
<keyword evidence="1" id="KW-0808">Transferase</keyword>
<dbReference type="PROSITE" id="PS00101">
    <property type="entry name" value="HEXAPEP_TRANSFERASES"/>
    <property type="match status" value="1"/>
</dbReference>
<keyword evidence="2" id="KW-0677">Repeat</keyword>
<evidence type="ECO:0000313" key="3">
    <source>
        <dbReference type="EMBL" id="RUT14359.1"/>
    </source>
</evidence>
<protein>
    <recommendedName>
        <fullName evidence="5">Acyltransferase</fullName>
    </recommendedName>
</protein>
<sequence length="206" mass="22990">MYGTIDKFLNYFLNRKFLKSRLENWMKAWIDNYLSQKLAQGDWQEQIDSYLNQKLAQADLEKCIEQVQLNHYLVYGDPQRLKLSASCVVNNALFNLSSGTICIGEDVFFGHNVSLITGTHDYNKFGKARMYDFPIEGNDIAIEEGVWIASNVTVIGPCKIGKHSVVAAGAVVKGDVPSYQIVAGVPAKIVKTIAPTDELLDPKKLS</sequence>
<dbReference type="Pfam" id="PF00132">
    <property type="entry name" value="Hexapep"/>
    <property type="match status" value="1"/>
</dbReference>
<reference evidence="3 4" key="1">
    <citation type="journal article" date="2019" name="Genome Biol. Evol.">
        <title>Day and night: Metabolic profiles and evolutionary relationships of six axenic non-marine cyanobacteria.</title>
        <authorList>
            <person name="Will S.E."/>
            <person name="Henke P."/>
            <person name="Boedeker C."/>
            <person name="Huang S."/>
            <person name="Brinkmann H."/>
            <person name="Rohde M."/>
            <person name="Jarek M."/>
            <person name="Friedl T."/>
            <person name="Seufert S."/>
            <person name="Schumacher M."/>
            <person name="Overmann J."/>
            <person name="Neumann-Schaal M."/>
            <person name="Petersen J."/>
        </authorList>
    </citation>
    <scope>NUCLEOTIDE SEQUENCE [LARGE SCALE GENOMIC DNA]</scope>
    <source>
        <strain evidence="3 4">SAG 39.79</strain>
    </source>
</reference>
<dbReference type="Proteomes" id="UP000282574">
    <property type="component" value="Unassembled WGS sequence"/>
</dbReference>
<evidence type="ECO:0000256" key="1">
    <source>
        <dbReference type="ARBA" id="ARBA00022679"/>
    </source>
</evidence>
<dbReference type="Gene3D" id="2.160.10.10">
    <property type="entry name" value="Hexapeptide repeat proteins"/>
    <property type="match status" value="1"/>
</dbReference>
<proteinExistence type="predicted"/>
<organism evidence="3 4">
    <name type="scientific">Chroococcidiopsis cubana SAG 39.79</name>
    <dbReference type="NCBI Taxonomy" id="388085"/>
    <lineage>
        <taxon>Bacteria</taxon>
        <taxon>Bacillati</taxon>
        <taxon>Cyanobacteriota</taxon>
        <taxon>Cyanophyceae</taxon>
        <taxon>Chroococcidiopsidales</taxon>
        <taxon>Chroococcidiopsidaceae</taxon>
        <taxon>Chroococcidiopsis</taxon>
    </lineage>
</organism>
<dbReference type="InterPro" id="IPR018357">
    <property type="entry name" value="Hexapep_transf_CS"/>
</dbReference>
<dbReference type="InterPro" id="IPR011004">
    <property type="entry name" value="Trimer_LpxA-like_sf"/>
</dbReference>
<dbReference type="GO" id="GO:0031470">
    <property type="term" value="C:carboxysome"/>
    <property type="evidence" value="ECO:0007669"/>
    <property type="project" value="UniProtKB-ARBA"/>
</dbReference>